<evidence type="ECO:0000256" key="1">
    <source>
        <dbReference type="PROSITE-ProRule" id="PRU00182"/>
    </source>
</evidence>
<dbReference type="RefSeq" id="WP_188779116.1">
    <property type="nucleotide sequence ID" value="NZ_BMKQ01000001.1"/>
</dbReference>
<dbReference type="EMBL" id="BMKQ01000001">
    <property type="protein sequence ID" value="GGF41284.1"/>
    <property type="molecule type" value="Genomic_DNA"/>
</dbReference>
<dbReference type="CDD" id="cd00165">
    <property type="entry name" value="S4"/>
    <property type="match status" value="1"/>
</dbReference>
<dbReference type="Pfam" id="PF13275">
    <property type="entry name" value="S4_2"/>
    <property type="match status" value="1"/>
</dbReference>
<sequence>MSAPSAEPRDVVIRDDAIRLGQFLKLADLVDNGSDARQLLGQGVVTVNGEVETRRGRQLVPGDVVDLTDLTHPLGTLVRVSR</sequence>
<dbReference type="SUPFAM" id="SSF55174">
    <property type="entry name" value="Alpha-L RNA-binding motif"/>
    <property type="match status" value="1"/>
</dbReference>
<dbReference type="Gene3D" id="3.10.290.10">
    <property type="entry name" value="RNA-binding S4 domain"/>
    <property type="match status" value="1"/>
</dbReference>
<protein>
    <recommendedName>
        <fullName evidence="4">RNA-binding S4 domain-containing protein</fullName>
    </recommendedName>
</protein>
<proteinExistence type="predicted"/>
<organism evidence="2 3">
    <name type="scientific">Marmoricola endophyticus</name>
    <dbReference type="NCBI Taxonomy" id="2040280"/>
    <lineage>
        <taxon>Bacteria</taxon>
        <taxon>Bacillati</taxon>
        <taxon>Actinomycetota</taxon>
        <taxon>Actinomycetes</taxon>
        <taxon>Propionibacteriales</taxon>
        <taxon>Nocardioidaceae</taxon>
        <taxon>Marmoricola</taxon>
    </lineage>
</organism>
<name>A0A917F1K8_9ACTN</name>
<reference evidence="2" key="2">
    <citation type="submission" date="2020-09" db="EMBL/GenBank/DDBJ databases">
        <authorList>
            <person name="Sun Q."/>
            <person name="Zhou Y."/>
        </authorList>
    </citation>
    <scope>NUCLEOTIDE SEQUENCE</scope>
    <source>
        <strain evidence="2">CGMCC 1.16067</strain>
    </source>
</reference>
<dbReference type="AlphaFoldDB" id="A0A917F1K8"/>
<accession>A0A917F1K8</accession>
<evidence type="ECO:0000313" key="2">
    <source>
        <dbReference type="EMBL" id="GGF41284.1"/>
    </source>
</evidence>
<dbReference type="PROSITE" id="PS50889">
    <property type="entry name" value="S4"/>
    <property type="match status" value="1"/>
</dbReference>
<evidence type="ECO:0000313" key="3">
    <source>
        <dbReference type="Proteomes" id="UP000649179"/>
    </source>
</evidence>
<comment type="caution">
    <text evidence="2">The sequence shown here is derived from an EMBL/GenBank/DDBJ whole genome shotgun (WGS) entry which is preliminary data.</text>
</comment>
<gene>
    <name evidence="2" type="ORF">GCM10011519_13810</name>
</gene>
<keyword evidence="1" id="KW-0694">RNA-binding</keyword>
<dbReference type="GO" id="GO:0003723">
    <property type="term" value="F:RNA binding"/>
    <property type="evidence" value="ECO:0007669"/>
    <property type="project" value="UniProtKB-KW"/>
</dbReference>
<reference evidence="2" key="1">
    <citation type="journal article" date="2014" name="Int. J. Syst. Evol. Microbiol.">
        <title>Complete genome sequence of Corynebacterium casei LMG S-19264T (=DSM 44701T), isolated from a smear-ripened cheese.</title>
        <authorList>
            <consortium name="US DOE Joint Genome Institute (JGI-PGF)"/>
            <person name="Walter F."/>
            <person name="Albersmeier A."/>
            <person name="Kalinowski J."/>
            <person name="Ruckert C."/>
        </authorList>
    </citation>
    <scope>NUCLEOTIDE SEQUENCE</scope>
    <source>
        <strain evidence="2">CGMCC 1.16067</strain>
    </source>
</reference>
<dbReference type="Proteomes" id="UP000649179">
    <property type="component" value="Unassembled WGS sequence"/>
</dbReference>
<dbReference type="InterPro" id="IPR036986">
    <property type="entry name" value="S4_RNA-bd_sf"/>
</dbReference>
<keyword evidence="3" id="KW-1185">Reference proteome</keyword>
<evidence type="ECO:0008006" key="4">
    <source>
        <dbReference type="Google" id="ProtNLM"/>
    </source>
</evidence>